<feature type="transmembrane region" description="Helical" evidence="9">
    <location>
        <begin position="935"/>
        <end position="955"/>
    </location>
</feature>
<dbReference type="Gene3D" id="3.40.50.300">
    <property type="entry name" value="P-loop containing nucleotide triphosphate hydrolases"/>
    <property type="match status" value="1"/>
</dbReference>
<evidence type="ECO:0000256" key="2">
    <source>
        <dbReference type="ARBA" id="ARBA00022448"/>
    </source>
</evidence>
<dbReference type="PANTHER" id="PTHR48041:SF91">
    <property type="entry name" value="ABC TRANSPORTER G FAMILY MEMBER 28"/>
    <property type="match status" value="1"/>
</dbReference>
<name>A0ABY8U6Q1_TETOB</name>
<dbReference type="InterPro" id="IPR003593">
    <property type="entry name" value="AAA+_ATPase"/>
</dbReference>
<keyword evidence="3 9" id="KW-0812">Transmembrane</keyword>
<dbReference type="SMART" id="SM00382">
    <property type="entry name" value="AAA"/>
    <property type="match status" value="1"/>
</dbReference>
<dbReference type="SUPFAM" id="SSF52540">
    <property type="entry name" value="P-loop containing nucleoside triphosphate hydrolases"/>
    <property type="match status" value="1"/>
</dbReference>
<feature type="transmembrane region" description="Helical" evidence="9">
    <location>
        <begin position="899"/>
        <end position="923"/>
    </location>
</feature>
<feature type="transmembrane region" description="Helical" evidence="9">
    <location>
        <begin position="1108"/>
        <end position="1133"/>
    </location>
</feature>
<evidence type="ECO:0000313" key="11">
    <source>
        <dbReference type="EMBL" id="WIA17010.1"/>
    </source>
</evidence>
<keyword evidence="7 9" id="KW-0472">Membrane</keyword>
<dbReference type="CDD" id="cd03213">
    <property type="entry name" value="ABCG_EPDR"/>
    <property type="match status" value="1"/>
</dbReference>
<dbReference type="InterPro" id="IPR027417">
    <property type="entry name" value="P-loop_NTPase"/>
</dbReference>
<dbReference type="PROSITE" id="PS50893">
    <property type="entry name" value="ABC_TRANSPORTER_2"/>
    <property type="match status" value="1"/>
</dbReference>
<comment type="subcellular location">
    <subcellularLocation>
        <location evidence="1">Membrane</location>
        <topology evidence="1">Multi-pass membrane protein</topology>
    </subcellularLocation>
</comment>
<dbReference type="InterPro" id="IPR003439">
    <property type="entry name" value="ABC_transporter-like_ATP-bd"/>
</dbReference>
<evidence type="ECO:0000256" key="3">
    <source>
        <dbReference type="ARBA" id="ARBA00022692"/>
    </source>
</evidence>
<dbReference type="Proteomes" id="UP001244341">
    <property type="component" value="Chromosome 8b"/>
</dbReference>
<evidence type="ECO:0000256" key="8">
    <source>
        <dbReference type="SAM" id="MobiDB-lite"/>
    </source>
</evidence>
<sequence length="1139" mass="120527">MPLLTDPTDASGVCSNATAIYTHLCGPQEVAIYLKYLLLTDNVEKVPSNMLCDVGNEAASCAPGFFQLLSLDVNPLAPSLVKPHACCPGYFCPAMLTCMLPCPYGAICPRAHAADPPASYIEADPDISKALAGKADKWCAPYGYKMRGQLGCGGADKWTVQPQGAFPLHWNWEGGSGSIFCPGGQFCPTPLTSQPCQQGHFCKQGSSRMSACPALTHCPEGTETPFDNYIGFVLDGCLFLLLGLMWHVSKVYNSLMQRLSSRERVRVMWRKMAPQVTVIEVAEEQQAQLPPIPRSRAASTAGTAAAPGGSASLSTCSRFGFIRDLARRRSRAGNAAAAAAPVWASIDGWDSQTAPLLEYEMQGEELRGPQSVSGMHLTPNVTLTLQPIPKALNPAAKLQQQQGSSWGTPRAAGAFLARQSSGDEGLIPAGHYKAAAAAAGDSAYTDAAALKFNDHGDSGSGGVAAAGGSRPLLDVGFENLSMTLRSCGKQVLQGISGQLKHGRVTALMGPSGAGKTTLMNALAGKASYGVVTGTITINGKPSRLDKHKRLLGFVPQDDIMYRNLTVEENLTYSARFRLPAAATAAQRTEVVASAIAVLGLEDVRHALIGDEEVRGISGGQRKRVNVGLELVAQPSLLFLDEPTSGLDSTASKLVVQGLKRVAQTGVTVTAVIHQPSYETFCLFDDLVLLAKGGLTAYCGPQRDVRGYFEGLGFFIPEHMNPADAYLDIISGGIPTAAGQTLDIPASWRSKQALSHIAAGPAAASAAATGAAAAAGSGRRSSSGGEEGLDPAGNAASIAQQLMLLLAGLRSALLLWLAVVLMRTREPMLVFVEYAVFAVVGSFLGLMSDRGRGSIASYVGNVVYNIVALGLMAMVSGIKTFGGPERLVYFRAAAAGLNRLAYFCALDVFGYAGMLLRCAVYLVMYYSFSQPRAVVWQMYVVTAAIYYACTGMAYVLSQLLDVFGYAGMLQRCAVYLVMYYSFSQPRAVVWQMYMVTAAIYYACTGMAYVLSQVMALNVGTLAAAVAALLNALVMAPNAATLAAAVAALINALVASKFSTSGVMGAMNSVSYARWGLEGYVIAEANCLTGVWLLARCADLAVFKYDVTQFWYAMKTLLYIGASSRAMACLGLLLLNRDKIV</sequence>
<feature type="transmembrane region" description="Helical" evidence="9">
    <location>
        <begin position="827"/>
        <end position="845"/>
    </location>
</feature>
<evidence type="ECO:0000256" key="7">
    <source>
        <dbReference type="ARBA" id="ARBA00023136"/>
    </source>
</evidence>
<feature type="transmembrane region" description="Helical" evidence="9">
    <location>
        <begin position="1073"/>
        <end position="1093"/>
    </location>
</feature>
<proteinExistence type="predicted"/>
<feature type="transmembrane region" description="Helical" evidence="9">
    <location>
        <begin position="991"/>
        <end position="1009"/>
    </location>
</feature>
<evidence type="ECO:0000256" key="9">
    <source>
        <dbReference type="SAM" id="Phobius"/>
    </source>
</evidence>
<accession>A0ABY8U6Q1</accession>
<dbReference type="PROSITE" id="PS00211">
    <property type="entry name" value="ABC_TRANSPORTER_1"/>
    <property type="match status" value="1"/>
</dbReference>
<feature type="transmembrane region" description="Helical" evidence="9">
    <location>
        <begin position="961"/>
        <end position="979"/>
    </location>
</feature>
<dbReference type="EMBL" id="CP126215">
    <property type="protein sequence ID" value="WIA17010.1"/>
    <property type="molecule type" value="Genomic_DNA"/>
</dbReference>
<evidence type="ECO:0000313" key="12">
    <source>
        <dbReference type="Proteomes" id="UP001244341"/>
    </source>
</evidence>
<dbReference type="InterPro" id="IPR017871">
    <property type="entry name" value="ABC_transporter-like_CS"/>
</dbReference>
<evidence type="ECO:0000259" key="10">
    <source>
        <dbReference type="PROSITE" id="PS50893"/>
    </source>
</evidence>
<evidence type="ECO:0000256" key="5">
    <source>
        <dbReference type="ARBA" id="ARBA00022840"/>
    </source>
</evidence>
<organism evidence="11 12">
    <name type="scientific">Tetradesmus obliquus</name>
    <name type="common">Green alga</name>
    <name type="synonym">Acutodesmus obliquus</name>
    <dbReference type="NCBI Taxonomy" id="3088"/>
    <lineage>
        <taxon>Eukaryota</taxon>
        <taxon>Viridiplantae</taxon>
        <taxon>Chlorophyta</taxon>
        <taxon>core chlorophytes</taxon>
        <taxon>Chlorophyceae</taxon>
        <taxon>CS clade</taxon>
        <taxon>Sphaeropleales</taxon>
        <taxon>Scenedesmaceae</taxon>
        <taxon>Tetradesmus</taxon>
    </lineage>
</organism>
<dbReference type="Pfam" id="PF19055">
    <property type="entry name" value="ABC2_membrane_7"/>
    <property type="match status" value="3"/>
</dbReference>
<feature type="transmembrane region" description="Helical" evidence="9">
    <location>
        <begin position="801"/>
        <end position="821"/>
    </location>
</feature>
<gene>
    <name evidence="11" type="ORF">OEZ85_013920</name>
</gene>
<dbReference type="Pfam" id="PF00005">
    <property type="entry name" value="ABC_tran"/>
    <property type="match status" value="1"/>
</dbReference>
<feature type="domain" description="ABC transporter" evidence="10">
    <location>
        <begin position="475"/>
        <end position="716"/>
    </location>
</feature>
<reference evidence="11 12" key="1">
    <citation type="submission" date="2023-05" db="EMBL/GenBank/DDBJ databases">
        <title>A 100% complete, gapless, phased diploid assembly of the Scenedesmus obliquus UTEX 3031 genome.</title>
        <authorList>
            <person name="Biondi T.C."/>
            <person name="Hanschen E.R."/>
            <person name="Kwon T."/>
            <person name="Eng W."/>
            <person name="Kruse C.P.S."/>
            <person name="Koehler S.I."/>
            <person name="Kunde Y."/>
            <person name="Gleasner C.D."/>
            <person name="You Mak K.T."/>
            <person name="Polle J."/>
            <person name="Hovde B.T."/>
            <person name="Starkenburg S.R."/>
        </authorList>
    </citation>
    <scope>NUCLEOTIDE SEQUENCE [LARGE SCALE GENOMIC DNA]</scope>
    <source>
        <strain evidence="11 12">DOE0152z</strain>
    </source>
</reference>
<keyword evidence="4" id="KW-0547">Nucleotide-binding</keyword>
<feature type="transmembrane region" description="Helical" evidence="9">
    <location>
        <begin position="1021"/>
        <end position="1052"/>
    </location>
</feature>
<feature type="compositionally biased region" description="Low complexity" evidence="8">
    <location>
        <begin position="294"/>
        <end position="310"/>
    </location>
</feature>
<feature type="region of interest" description="Disordered" evidence="8">
    <location>
        <begin position="287"/>
        <end position="310"/>
    </location>
</feature>
<protein>
    <recommendedName>
        <fullName evidence="10">ABC transporter domain-containing protein</fullName>
    </recommendedName>
</protein>
<keyword evidence="6 9" id="KW-1133">Transmembrane helix</keyword>
<evidence type="ECO:0000256" key="6">
    <source>
        <dbReference type="ARBA" id="ARBA00022989"/>
    </source>
</evidence>
<keyword evidence="12" id="KW-1185">Reference proteome</keyword>
<keyword evidence="2" id="KW-0813">Transport</keyword>
<feature type="transmembrane region" description="Helical" evidence="9">
    <location>
        <begin position="857"/>
        <end position="879"/>
    </location>
</feature>
<evidence type="ECO:0000256" key="4">
    <source>
        <dbReference type="ARBA" id="ARBA00022741"/>
    </source>
</evidence>
<dbReference type="PANTHER" id="PTHR48041">
    <property type="entry name" value="ABC TRANSPORTER G FAMILY MEMBER 28"/>
    <property type="match status" value="1"/>
</dbReference>
<dbReference type="InterPro" id="IPR050352">
    <property type="entry name" value="ABCG_transporters"/>
</dbReference>
<keyword evidence="5" id="KW-0067">ATP-binding</keyword>
<evidence type="ECO:0000256" key="1">
    <source>
        <dbReference type="ARBA" id="ARBA00004141"/>
    </source>
</evidence>
<dbReference type="InterPro" id="IPR043926">
    <property type="entry name" value="ABCG_dom"/>
</dbReference>